<evidence type="ECO:0000313" key="7">
    <source>
        <dbReference type="Proteomes" id="UP001211065"/>
    </source>
</evidence>
<dbReference type="GO" id="GO:0030527">
    <property type="term" value="F:structural constituent of chromatin"/>
    <property type="evidence" value="ECO:0007669"/>
    <property type="project" value="InterPro"/>
</dbReference>
<dbReference type="GO" id="GO:0005634">
    <property type="term" value="C:nucleus"/>
    <property type="evidence" value="ECO:0007669"/>
    <property type="project" value="UniProtKB-SubCell"/>
</dbReference>
<feature type="non-terminal residue" evidence="6">
    <location>
        <position position="1"/>
    </location>
</feature>
<comment type="similarity">
    <text evidence="3">Belongs to the histone H1/H5 family.</text>
</comment>
<comment type="caution">
    <text evidence="6">The sequence shown here is derived from an EMBL/GenBank/DDBJ whole genome shotgun (WGS) entry which is preliminary data.</text>
</comment>
<dbReference type="GO" id="GO:0006334">
    <property type="term" value="P:nucleosome assembly"/>
    <property type="evidence" value="ECO:0007669"/>
    <property type="project" value="InterPro"/>
</dbReference>
<comment type="subcellular location">
    <subcellularLocation>
        <location evidence="3">Nucleus</location>
    </subcellularLocation>
</comment>
<organism evidence="6 7">
    <name type="scientific">Clydaea vesicula</name>
    <dbReference type="NCBI Taxonomy" id="447962"/>
    <lineage>
        <taxon>Eukaryota</taxon>
        <taxon>Fungi</taxon>
        <taxon>Fungi incertae sedis</taxon>
        <taxon>Chytridiomycota</taxon>
        <taxon>Chytridiomycota incertae sedis</taxon>
        <taxon>Chytridiomycetes</taxon>
        <taxon>Lobulomycetales</taxon>
        <taxon>Lobulomycetaceae</taxon>
        <taxon>Clydaea</taxon>
    </lineage>
</organism>
<proteinExistence type="inferred from homology"/>
<keyword evidence="2 3" id="KW-0238">DNA-binding</keyword>
<evidence type="ECO:0000256" key="4">
    <source>
        <dbReference type="SAM" id="MobiDB-lite"/>
    </source>
</evidence>
<keyword evidence="3" id="KW-0539">Nucleus</keyword>
<dbReference type="SMART" id="SM00526">
    <property type="entry name" value="H15"/>
    <property type="match status" value="1"/>
</dbReference>
<dbReference type="SUPFAM" id="SSF46785">
    <property type="entry name" value="Winged helix' DNA-binding domain"/>
    <property type="match status" value="1"/>
</dbReference>
<accession>A0AAD5TT15</accession>
<dbReference type="GO" id="GO:0003677">
    <property type="term" value="F:DNA binding"/>
    <property type="evidence" value="ECO:0007669"/>
    <property type="project" value="UniProtKB-KW"/>
</dbReference>
<feature type="compositionally biased region" description="Basic residues" evidence="4">
    <location>
        <begin position="149"/>
        <end position="164"/>
    </location>
</feature>
<sequence>YRDMITEALVNLQDAKGSSRQSLKKYLEVNFDLPKNQSTYRAFNAAINAGIDDNYFSERKHLGPIKLKIQKIIKSVSPKKNLNNKVTTTPKKAAKVKVDKKRKLLEIQKKQKNEEKENKRSERKFQTSKNLNIASPVKKIPVTNETSGKKKKVNNTLPKKTKSPPKKDNTQLKKVLSPIKPNNRRTDLHER</sequence>
<dbReference type="Proteomes" id="UP001211065">
    <property type="component" value="Unassembled WGS sequence"/>
</dbReference>
<dbReference type="InterPro" id="IPR005818">
    <property type="entry name" value="Histone_H1/H5_H15"/>
</dbReference>
<dbReference type="Gene3D" id="1.10.10.10">
    <property type="entry name" value="Winged helix-like DNA-binding domain superfamily/Winged helix DNA-binding domain"/>
    <property type="match status" value="1"/>
</dbReference>
<feature type="non-terminal residue" evidence="6">
    <location>
        <position position="191"/>
    </location>
</feature>
<dbReference type="AlphaFoldDB" id="A0AAD5TT15"/>
<dbReference type="EMBL" id="JADGJW010001754">
    <property type="protein sequence ID" value="KAJ3201271.1"/>
    <property type="molecule type" value="Genomic_DNA"/>
</dbReference>
<evidence type="ECO:0000313" key="6">
    <source>
        <dbReference type="EMBL" id="KAJ3201271.1"/>
    </source>
</evidence>
<evidence type="ECO:0000256" key="3">
    <source>
        <dbReference type="RuleBase" id="RU003894"/>
    </source>
</evidence>
<dbReference type="PROSITE" id="PS51504">
    <property type="entry name" value="H15"/>
    <property type="match status" value="1"/>
</dbReference>
<gene>
    <name evidence="6" type="ORF">HK099_002313</name>
</gene>
<dbReference type="Pfam" id="PF00538">
    <property type="entry name" value="Linker_histone"/>
    <property type="match status" value="1"/>
</dbReference>
<dbReference type="GO" id="GO:0000786">
    <property type="term" value="C:nucleosome"/>
    <property type="evidence" value="ECO:0007669"/>
    <property type="project" value="InterPro"/>
</dbReference>
<protein>
    <recommendedName>
        <fullName evidence="1">Histone H1</fullName>
    </recommendedName>
</protein>
<dbReference type="InterPro" id="IPR036390">
    <property type="entry name" value="WH_DNA-bd_sf"/>
</dbReference>
<dbReference type="InterPro" id="IPR005819">
    <property type="entry name" value="H1/H5"/>
</dbReference>
<feature type="domain" description="H15" evidence="5">
    <location>
        <begin position="1"/>
        <end position="119"/>
    </location>
</feature>
<keyword evidence="3" id="KW-0158">Chromosome</keyword>
<name>A0AAD5TT15_9FUNG</name>
<feature type="region of interest" description="Disordered" evidence="4">
    <location>
        <begin position="108"/>
        <end position="191"/>
    </location>
</feature>
<reference evidence="6" key="1">
    <citation type="submission" date="2020-05" db="EMBL/GenBank/DDBJ databases">
        <title>Phylogenomic resolution of chytrid fungi.</title>
        <authorList>
            <person name="Stajich J.E."/>
            <person name="Amses K."/>
            <person name="Simmons R."/>
            <person name="Seto K."/>
            <person name="Myers J."/>
            <person name="Bonds A."/>
            <person name="Quandt C.A."/>
            <person name="Barry K."/>
            <person name="Liu P."/>
            <person name="Grigoriev I."/>
            <person name="Longcore J.E."/>
            <person name="James T.Y."/>
        </authorList>
    </citation>
    <scope>NUCLEOTIDE SEQUENCE</scope>
    <source>
        <strain evidence="6">JEL0476</strain>
    </source>
</reference>
<keyword evidence="7" id="KW-1185">Reference proteome</keyword>
<dbReference type="PRINTS" id="PR00624">
    <property type="entry name" value="HISTONEH5"/>
</dbReference>
<dbReference type="InterPro" id="IPR036388">
    <property type="entry name" value="WH-like_DNA-bd_sf"/>
</dbReference>
<evidence type="ECO:0000259" key="5">
    <source>
        <dbReference type="PROSITE" id="PS51504"/>
    </source>
</evidence>
<evidence type="ECO:0000256" key="2">
    <source>
        <dbReference type="ARBA" id="ARBA00023125"/>
    </source>
</evidence>
<evidence type="ECO:0000256" key="1">
    <source>
        <dbReference type="ARBA" id="ARBA00020833"/>
    </source>
</evidence>
<feature type="compositionally biased region" description="Basic and acidic residues" evidence="4">
    <location>
        <begin position="108"/>
        <end position="125"/>
    </location>
</feature>